<keyword evidence="10 11" id="KW-0234">DNA repair</keyword>
<gene>
    <name evidence="11 15" type="primary">radA</name>
    <name evidence="15" type="ORF">IAD23_00595</name>
</gene>
<evidence type="ECO:0000256" key="11">
    <source>
        <dbReference type="HAMAP-Rule" id="MF_01498"/>
    </source>
</evidence>
<keyword evidence="7 11" id="KW-0067">ATP-binding</keyword>
<dbReference type="Pfam" id="PF18073">
    <property type="entry name" value="Zn_ribbon_LapB"/>
    <property type="match status" value="1"/>
</dbReference>
<keyword evidence="8 11" id="KW-0346">Stress response</keyword>
<accession>A0A9D1MT54</accession>
<dbReference type="PANTHER" id="PTHR32472:SF10">
    <property type="entry name" value="DNA REPAIR PROTEIN RADA-LIKE PROTEIN"/>
    <property type="match status" value="1"/>
</dbReference>
<dbReference type="PRINTS" id="PR01874">
    <property type="entry name" value="DNAREPAIRADA"/>
</dbReference>
<feature type="binding site" evidence="11">
    <location>
        <begin position="92"/>
        <end position="99"/>
    </location>
    <ligand>
        <name>ATP</name>
        <dbReference type="ChEBI" id="CHEBI:30616"/>
    </ligand>
</feature>
<name>A0A9D1MT54_9FIRM</name>
<organism evidence="15 16">
    <name type="scientific">Candidatus Scybalenecus merdavium</name>
    <dbReference type="NCBI Taxonomy" id="2840939"/>
    <lineage>
        <taxon>Bacteria</taxon>
        <taxon>Bacillati</taxon>
        <taxon>Bacillota</taxon>
        <taxon>Clostridia</taxon>
        <taxon>Eubacteriales</taxon>
        <taxon>Oscillospiraceae</taxon>
        <taxon>Oscillospiraceae incertae sedis</taxon>
        <taxon>Candidatus Scybalenecus</taxon>
    </lineage>
</organism>
<dbReference type="SMART" id="SM00382">
    <property type="entry name" value="AAA"/>
    <property type="match status" value="1"/>
</dbReference>
<dbReference type="GO" id="GO:0008270">
    <property type="term" value="F:zinc ion binding"/>
    <property type="evidence" value="ECO:0007669"/>
    <property type="project" value="UniProtKB-KW"/>
</dbReference>
<feature type="domain" description="RecA family profile 1" evidence="14">
    <location>
        <begin position="63"/>
        <end position="211"/>
    </location>
</feature>
<dbReference type="AlphaFoldDB" id="A0A9D1MT54"/>
<keyword evidence="2 11" id="KW-0547">Nucleotide-binding</keyword>
<evidence type="ECO:0000256" key="8">
    <source>
        <dbReference type="ARBA" id="ARBA00023016"/>
    </source>
</evidence>
<dbReference type="InterPro" id="IPR014721">
    <property type="entry name" value="Ribsml_uS5_D2-typ_fold_subgr"/>
</dbReference>
<dbReference type="SUPFAM" id="SSF52540">
    <property type="entry name" value="P-loop containing nucleoside triphosphate hydrolases"/>
    <property type="match status" value="1"/>
</dbReference>
<protein>
    <recommendedName>
        <fullName evidence="11 12">DNA repair protein RadA</fullName>
    </recommendedName>
</protein>
<keyword evidence="9 11" id="KW-0238">DNA-binding</keyword>
<dbReference type="InterPro" id="IPR041166">
    <property type="entry name" value="Rubredoxin_2"/>
</dbReference>
<evidence type="ECO:0000256" key="7">
    <source>
        <dbReference type="ARBA" id="ARBA00022840"/>
    </source>
</evidence>
<dbReference type="InterPro" id="IPR004504">
    <property type="entry name" value="DNA_repair_RadA"/>
</dbReference>
<dbReference type="Gene3D" id="3.40.50.300">
    <property type="entry name" value="P-loop containing nucleotide triphosphate hydrolases"/>
    <property type="match status" value="1"/>
</dbReference>
<dbReference type="GO" id="GO:0005524">
    <property type="term" value="F:ATP binding"/>
    <property type="evidence" value="ECO:0007669"/>
    <property type="project" value="UniProtKB-UniRule"/>
</dbReference>
<keyword evidence="6 13" id="KW-0862">Zinc</keyword>
<evidence type="ECO:0000256" key="12">
    <source>
        <dbReference type="NCBIfam" id="TIGR00416"/>
    </source>
</evidence>
<dbReference type="PROSITE" id="PS50162">
    <property type="entry name" value="RECA_2"/>
    <property type="match status" value="1"/>
</dbReference>
<evidence type="ECO:0000256" key="10">
    <source>
        <dbReference type="ARBA" id="ARBA00023204"/>
    </source>
</evidence>
<feature type="short sequence motif" description="RadA KNRFG motif" evidence="11">
    <location>
        <begin position="248"/>
        <end position="252"/>
    </location>
</feature>
<keyword evidence="3 11" id="KW-0227">DNA damage</keyword>
<dbReference type="HAMAP" id="MF_01498">
    <property type="entry name" value="RadA_bact"/>
    <property type="match status" value="1"/>
</dbReference>
<evidence type="ECO:0000256" key="9">
    <source>
        <dbReference type="ARBA" id="ARBA00023125"/>
    </source>
</evidence>
<evidence type="ECO:0000313" key="15">
    <source>
        <dbReference type="EMBL" id="HIU68439.1"/>
    </source>
</evidence>
<evidence type="ECO:0000256" key="2">
    <source>
        <dbReference type="ARBA" id="ARBA00022741"/>
    </source>
</evidence>
<keyword evidence="5" id="KW-0378">Hydrolase</keyword>
<dbReference type="GO" id="GO:0006508">
    <property type="term" value="P:proteolysis"/>
    <property type="evidence" value="ECO:0007669"/>
    <property type="project" value="InterPro"/>
</dbReference>
<dbReference type="GO" id="GO:0005829">
    <property type="term" value="C:cytosol"/>
    <property type="evidence" value="ECO:0007669"/>
    <property type="project" value="TreeGrafter"/>
</dbReference>
<evidence type="ECO:0000313" key="16">
    <source>
        <dbReference type="Proteomes" id="UP000824125"/>
    </source>
</evidence>
<comment type="domain">
    <text evidence="11">The middle region has homology to RecA with ATPase motifs including the RadA KNRFG motif, while the C-terminus is homologous to Lon protease.</text>
</comment>
<dbReference type="SUPFAM" id="SSF54211">
    <property type="entry name" value="Ribosomal protein S5 domain 2-like"/>
    <property type="match status" value="1"/>
</dbReference>
<dbReference type="PANTHER" id="PTHR32472">
    <property type="entry name" value="DNA REPAIR PROTEIN RADA"/>
    <property type="match status" value="1"/>
</dbReference>
<evidence type="ECO:0000259" key="14">
    <source>
        <dbReference type="PROSITE" id="PS50162"/>
    </source>
</evidence>
<reference evidence="15" key="2">
    <citation type="journal article" date="2021" name="PeerJ">
        <title>Extensive microbial diversity within the chicken gut microbiome revealed by metagenomics and culture.</title>
        <authorList>
            <person name="Gilroy R."/>
            <person name="Ravi A."/>
            <person name="Getino M."/>
            <person name="Pursley I."/>
            <person name="Horton D.L."/>
            <person name="Alikhan N.F."/>
            <person name="Baker D."/>
            <person name="Gharbi K."/>
            <person name="Hall N."/>
            <person name="Watson M."/>
            <person name="Adriaenssens E.M."/>
            <person name="Foster-Nyarko E."/>
            <person name="Jarju S."/>
            <person name="Secka A."/>
            <person name="Antonio M."/>
            <person name="Oren A."/>
            <person name="Chaudhuri R.R."/>
            <person name="La Ragione R."/>
            <person name="Hildebrand F."/>
            <person name="Pallen M.J."/>
        </authorList>
    </citation>
    <scope>NUCLEOTIDE SEQUENCE</scope>
    <source>
        <strain evidence="15">CHK176-6737</strain>
    </source>
</reference>
<dbReference type="GO" id="GO:0004252">
    <property type="term" value="F:serine-type endopeptidase activity"/>
    <property type="evidence" value="ECO:0007669"/>
    <property type="project" value="InterPro"/>
</dbReference>
<sequence>MAKNKSIYVCRACGYESVKWLGRCPSCGEWNTFEETVKSEAKPSVVALTGESVQRLSDISGEQNVRISTGIREFDRVLGGGIVGGSISLLSGDPGIGKSTILLQMCETLGSQEKILYVSGEESAHQIKLRADRLGVHTDKLYIYAQNDVSSIIQAIQSEKPAVVIIDSIQTMVYDQVASSAGSVTQVRESTNLFMHTAKSLSIPIFIVGHVNKDGAIAGPKVLEHIVDTVLYFEGERNHAYRILRAVKNRFGSTNEIGVFEMGEHGLKEVENPSLMMISGRPKNTSGTCVACVMEGSRPILAEVQGLVAATGFGTPRRMSTGFDYNRMNMLIAVLEKRAGYFFNNTDCYINVVGGLYLDEPAVDLTVALALVSSLKDQVVNDKLIAFGEIGLAGEIRAVHNCEQRVHEAVRLGFEHCVIPFHNYKSLSSELKKQADLIPVRTIRDAFAASVE</sequence>
<evidence type="ECO:0000256" key="4">
    <source>
        <dbReference type="ARBA" id="ARBA00022771"/>
    </source>
</evidence>
<dbReference type="NCBIfam" id="TIGR00416">
    <property type="entry name" value="sms"/>
    <property type="match status" value="1"/>
</dbReference>
<dbReference type="GO" id="GO:0004176">
    <property type="term" value="F:ATP-dependent peptidase activity"/>
    <property type="evidence" value="ECO:0007669"/>
    <property type="project" value="InterPro"/>
</dbReference>
<comment type="similarity">
    <text evidence="11 13">Belongs to the RecA family. RadA subfamily.</text>
</comment>
<evidence type="ECO:0000256" key="13">
    <source>
        <dbReference type="RuleBase" id="RU003555"/>
    </source>
</evidence>
<dbReference type="FunFam" id="3.40.50.300:FF:000050">
    <property type="entry name" value="DNA repair protein RadA"/>
    <property type="match status" value="1"/>
</dbReference>
<comment type="function">
    <text evidence="11">Plays a role in repairing double-strand DNA breaks, probably involving stabilizing or processing branched DNA or blocked replication forks.</text>
</comment>
<dbReference type="InterPro" id="IPR003593">
    <property type="entry name" value="AAA+_ATPase"/>
</dbReference>
<reference evidence="15" key="1">
    <citation type="submission" date="2020-10" db="EMBL/GenBank/DDBJ databases">
        <authorList>
            <person name="Gilroy R."/>
        </authorList>
    </citation>
    <scope>NUCLEOTIDE SEQUENCE</scope>
    <source>
        <strain evidence="15">CHK176-6737</strain>
    </source>
</reference>
<dbReference type="GO" id="GO:0140664">
    <property type="term" value="F:ATP-dependent DNA damage sensor activity"/>
    <property type="evidence" value="ECO:0007669"/>
    <property type="project" value="InterPro"/>
</dbReference>
<comment type="function">
    <text evidence="13">DNA-dependent ATPase involved in processing of recombination intermediates, plays a role in repairing DNA breaks. Stimulates the branch migration of RecA-mediated strand transfer reactions, allowing the 3' invading strand to extend heteroduplex DNA faster. Binds ssDNA in the presence of ADP but not other nucleotides, has ATPase activity that is stimulated by ssDNA and various branched DNA structures, but inhibited by SSB. Does not have RecA's homology-searching function.</text>
</comment>
<dbReference type="Gene3D" id="3.30.230.10">
    <property type="match status" value="1"/>
</dbReference>
<dbReference type="GO" id="GO:0003684">
    <property type="term" value="F:damaged DNA binding"/>
    <property type="evidence" value="ECO:0007669"/>
    <property type="project" value="InterPro"/>
</dbReference>
<comment type="caution">
    <text evidence="15">The sequence shown here is derived from an EMBL/GenBank/DDBJ whole genome shotgun (WGS) entry which is preliminary data.</text>
</comment>
<dbReference type="InterPro" id="IPR020568">
    <property type="entry name" value="Ribosomal_Su5_D2-typ_SF"/>
</dbReference>
<evidence type="ECO:0000256" key="3">
    <source>
        <dbReference type="ARBA" id="ARBA00022763"/>
    </source>
</evidence>
<dbReference type="InterPro" id="IPR020588">
    <property type="entry name" value="RecA_ATP-bd"/>
</dbReference>
<dbReference type="CDD" id="cd01121">
    <property type="entry name" value="RadA_SMS_N"/>
    <property type="match status" value="1"/>
</dbReference>
<dbReference type="Pfam" id="PF13541">
    <property type="entry name" value="ChlI"/>
    <property type="match status" value="1"/>
</dbReference>
<dbReference type="EMBL" id="DVNM01000002">
    <property type="protein sequence ID" value="HIU68439.1"/>
    <property type="molecule type" value="Genomic_DNA"/>
</dbReference>
<dbReference type="InterPro" id="IPR027417">
    <property type="entry name" value="P-loop_NTPase"/>
</dbReference>
<dbReference type="Proteomes" id="UP000824125">
    <property type="component" value="Unassembled WGS sequence"/>
</dbReference>
<evidence type="ECO:0000256" key="1">
    <source>
        <dbReference type="ARBA" id="ARBA00022723"/>
    </source>
</evidence>
<keyword evidence="1 11" id="KW-0479">Metal-binding</keyword>
<keyword evidence="4 13" id="KW-0863">Zinc-finger</keyword>
<evidence type="ECO:0000256" key="6">
    <source>
        <dbReference type="ARBA" id="ARBA00022833"/>
    </source>
</evidence>
<evidence type="ECO:0000256" key="5">
    <source>
        <dbReference type="ARBA" id="ARBA00022801"/>
    </source>
</evidence>
<proteinExistence type="inferred from homology"/>
<dbReference type="Pfam" id="PF13481">
    <property type="entry name" value="AAA_25"/>
    <property type="match status" value="1"/>
</dbReference>
<feature type="region of interest" description="Lon-protease-like" evidence="11">
    <location>
        <begin position="347"/>
        <end position="452"/>
    </location>
</feature>
<dbReference type="GO" id="GO:0000725">
    <property type="term" value="P:recombinational repair"/>
    <property type="evidence" value="ECO:0007669"/>
    <property type="project" value="UniProtKB-UniRule"/>
</dbReference>